<dbReference type="PANTHER" id="PTHR46211:SF1">
    <property type="entry name" value="GLYCEROPHOSPHODIESTER PHOSPHODIESTERASE, CYTOPLASMIC"/>
    <property type="match status" value="1"/>
</dbReference>
<dbReference type="PANTHER" id="PTHR46211">
    <property type="entry name" value="GLYCEROPHOSPHORYL DIESTER PHOSPHODIESTERASE"/>
    <property type="match status" value="1"/>
</dbReference>
<dbReference type="AlphaFoldDB" id="A0A6S6QU94"/>
<dbReference type="Proteomes" id="UP000515317">
    <property type="component" value="Chromosome"/>
</dbReference>
<reference evidence="2 3" key="1">
    <citation type="submission" date="2020-08" db="EMBL/GenBank/DDBJ databases">
        <title>Genome sequence of Rhizobiales bacterium strain IZ6.</title>
        <authorList>
            <person name="Nakai R."/>
            <person name="Naganuma T."/>
        </authorList>
    </citation>
    <scope>NUCLEOTIDE SEQUENCE [LARGE SCALE GENOMIC DNA]</scope>
    <source>
        <strain evidence="2 3">IZ6</strain>
    </source>
</reference>
<sequence>MNLDLLFERPIAHRGLHEANAGIIENSRTAVLRAVEAGYGFEVDVQMSADGEAMVFHDEKLDRLTGETGPVKARTAAELKEIALKDSAFGDRIWTLGELLLEVRGRAAAIIEIKTLWDHDMRLAERTARLLSVYPYPAAAKSFDPEIVAAFGKAAPEVPRGIIGYAYPADGEEGLTALKRFYLRHLLHWPKTRPHFISWAVRDLEMVSVRLAHRITGAPVMTWTVRTEFDQARAGLHADQMIFEGFLP</sequence>
<dbReference type="SUPFAM" id="SSF51695">
    <property type="entry name" value="PLC-like phosphodiesterases"/>
    <property type="match status" value="1"/>
</dbReference>
<dbReference type="Gene3D" id="3.20.20.190">
    <property type="entry name" value="Phosphatidylinositol (PI) phosphodiesterase"/>
    <property type="match status" value="1"/>
</dbReference>
<dbReference type="KEGG" id="tso:IZ6_18700"/>
<dbReference type="EMBL" id="AP023361">
    <property type="protein sequence ID" value="BCJ91135.1"/>
    <property type="molecule type" value="Genomic_DNA"/>
</dbReference>
<gene>
    <name evidence="2" type="ORF">IZ6_18700</name>
</gene>
<dbReference type="GO" id="GO:0006629">
    <property type="term" value="P:lipid metabolic process"/>
    <property type="evidence" value="ECO:0007669"/>
    <property type="project" value="InterPro"/>
</dbReference>
<name>A0A6S6QU94_9HYPH</name>
<keyword evidence="3" id="KW-1185">Reference proteome</keyword>
<evidence type="ECO:0000313" key="3">
    <source>
        <dbReference type="Proteomes" id="UP000515317"/>
    </source>
</evidence>
<dbReference type="InterPro" id="IPR017946">
    <property type="entry name" value="PLC-like_Pdiesterase_TIM-brl"/>
</dbReference>
<evidence type="ECO:0000259" key="1">
    <source>
        <dbReference type="PROSITE" id="PS51704"/>
    </source>
</evidence>
<dbReference type="RefSeq" id="WP_222874804.1">
    <property type="nucleotide sequence ID" value="NZ_AP023361.1"/>
</dbReference>
<proteinExistence type="predicted"/>
<organism evidence="2 3">
    <name type="scientific">Terrihabitans soli</name>
    <dbReference type="NCBI Taxonomy" id="708113"/>
    <lineage>
        <taxon>Bacteria</taxon>
        <taxon>Pseudomonadati</taxon>
        <taxon>Pseudomonadota</taxon>
        <taxon>Alphaproteobacteria</taxon>
        <taxon>Hyphomicrobiales</taxon>
        <taxon>Terrihabitans</taxon>
    </lineage>
</organism>
<evidence type="ECO:0000313" key="2">
    <source>
        <dbReference type="EMBL" id="BCJ91135.1"/>
    </source>
</evidence>
<dbReference type="InterPro" id="IPR030395">
    <property type="entry name" value="GP_PDE_dom"/>
</dbReference>
<accession>A0A6S6QU94</accession>
<dbReference type="Pfam" id="PF03009">
    <property type="entry name" value="GDPD"/>
    <property type="match status" value="1"/>
</dbReference>
<feature type="domain" description="GP-PDE" evidence="1">
    <location>
        <begin position="8"/>
        <end position="248"/>
    </location>
</feature>
<protein>
    <submittedName>
        <fullName evidence="2">Glycerophosphoryl diester phosphodiesterase</fullName>
    </submittedName>
</protein>
<dbReference type="PROSITE" id="PS51704">
    <property type="entry name" value="GP_PDE"/>
    <property type="match status" value="1"/>
</dbReference>
<dbReference type="GO" id="GO:0008081">
    <property type="term" value="F:phosphoric diester hydrolase activity"/>
    <property type="evidence" value="ECO:0007669"/>
    <property type="project" value="InterPro"/>
</dbReference>